<protein>
    <submittedName>
        <fullName evidence="1">Uncharacterized protein</fullName>
    </submittedName>
</protein>
<name>A0A1M7ZGA2_9BACT</name>
<dbReference type="OrthoDB" id="826828at2"/>
<accession>A0A1M7ZGA2</accession>
<evidence type="ECO:0000313" key="2">
    <source>
        <dbReference type="Proteomes" id="UP000184609"/>
    </source>
</evidence>
<keyword evidence="2" id="KW-1185">Reference proteome</keyword>
<dbReference type="Proteomes" id="UP000184609">
    <property type="component" value="Unassembled WGS sequence"/>
</dbReference>
<organism evidence="1 2">
    <name type="scientific">Algoriphagus zhangzhouensis</name>
    <dbReference type="NCBI Taxonomy" id="1073327"/>
    <lineage>
        <taxon>Bacteria</taxon>
        <taxon>Pseudomonadati</taxon>
        <taxon>Bacteroidota</taxon>
        <taxon>Cytophagia</taxon>
        <taxon>Cytophagales</taxon>
        <taxon>Cyclobacteriaceae</taxon>
        <taxon>Algoriphagus</taxon>
    </lineage>
</organism>
<sequence>MKISSSLGNFKIIQTAQNKDELLLLGSWKDLVRLFDSSRAFLVNRTENTFGVYLCKQECADFLGKMLQQIDYNEWDDLKMDSSFFEKRYLA</sequence>
<dbReference type="RefSeq" id="WP_073572721.1">
    <property type="nucleotide sequence ID" value="NZ_FRXN01000004.1"/>
</dbReference>
<reference evidence="2" key="1">
    <citation type="submission" date="2016-12" db="EMBL/GenBank/DDBJ databases">
        <authorList>
            <person name="Varghese N."/>
            <person name="Submissions S."/>
        </authorList>
    </citation>
    <scope>NUCLEOTIDE SEQUENCE [LARGE SCALE GENOMIC DNA]</scope>
    <source>
        <strain evidence="2">DSM 25035</strain>
    </source>
</reference>
<dbReference type="STRING" id="1073327.SAMN04488108_3096"/>
<evidence type="ECO:0000313" key="1">
    <source>
        <dbReference type="EMBL" id="SHO63930.1"/>
    </source>
</evidence>
<dbReference type="AlphaFoldDB" id="A0A1M7ZGA2"/>
<gene>
    <name evidence="1" type="ORF">SAMN04488108_3096</name>
</gene>
<dbReference type="EMBL" id="FRXN01000004">
    <property type="protein sequence ID" value="SHO63930.1"/>
    <property type="molecule type" value="Genomic_DNA"/>
</dbReference>
<proteinExistence type="predicted"/>